<proteinExistence type="predicted"/>
<reference evidence="1 2" key="1">
    <citation type="journal article" date="2021" name="Hortic Res">
        <title>High-quality reference genome and annotation aids understanding of berry development for evergreen blueberry (Vaccinium darrowii).</title>
        <authorList>
            <person name="Yu J."/>
            <person name="Hulse-Kemp A.M."/>
            <person name="Babiker E."/>
            <person name="Staton M."/>
        </authorList>
    </citation>
    <scope>NUCLEOTIDE SEQUENCE [LARGE SCALE GENOMIC DNA]</scope>
    <source>
        <strain evidence="2">cv. NJ 8807/NJ 8810</strain>
        <tissue evidence="1">Young leaf</tissue>
    </source>
</reference>
<evidence type="ECO:0000313" key="2">
    <source>
        <dbReference type="Proteomes" id="UP000828048"/>
    </source>
</evidence>
<gene>
    <name evidence="1" type="ORF">Vadar_031816</name>
</gene>
<name>A0ACB7X5P9_9ERIC</name>
<sequence>MKEITEVLSVIAEERNKFHLRDVVVVKRDEFANSQETSSFLNLPEVYGRDEEKQKIVKVLVEDICEGDEVSVYPIIGMGGLGKTTLAQMAFNDARVKSHFELKIWVYVSQDFDVKRVIQSTIESISGKASEASDLDTLQRELRDILNGKRYLIVLDDVWNDNQEKWDTLKCVLACGSKGASVIVTTRLEMSGNQRLAELQHLDLGEELRIEHLERVRNSMDAKEANLIQKQKLRMIKLVWSRNRDWESQANVEQLLEALEPHPNVEELFIDHYKDFPSGGPVRGFRSLERLHISDLPNLKGLSREEGRVLLPRLGKIFIRNCPKLTLPRLSSSETLTLEIARCSNSNVMLSSISNLNCLTSLTVENNVNATAFPEEMLQNLTCLESLIITGFRKLKLLPSNLSSLVSLKLMIIEHCDELVSLPEHGLRSLKSLKHLEINHCKSLSSLSESFGHLTALEVLDVRGCPKLVTIPETIKHLNSLRHLTLDGEPTFRFLGEVLTVTELKTLPEALQHVTSLQSLSIRSYPGLTSLPDWLGKLSSLQSLTIEYCRKIQSLPEALQHATSLQSLSIHDLELTSLPDGLGKLSSLQSLTISDCWKIQSLPEALQHATSLQSLLLSSCLELSSLPEWLGNFSSLQSLTIRYCPKIQSLPQSIQSLTKLKTLFISDYSTELVRQCQEGNGEDWYKIAHIPKVYVDPYYPAKPKAISCGMIKQLSESDSDD</sequence>
<evidence type="ECO:0000313" key="1">
    <source>
        <dbReference type="EMBL" id="KAH7835991.1"/>
    </source>
</evidence>
<comment type="caution">
    <text evidence="1">The sequence shown here is derived from an EMBL/GenBank/DDBJ whole genome shotgun (WGS) entry which is preliminary data.</text>
</comment>
<protein>
    <submittedName>
        <fullName evidence="1">Uncharacterized protein</fullName>
    </submittedName>
</protein>
<dbReference type="EMBL" id="CM037152">
    <property type="protein sequence ID" value="KAH7835991.1"/>
    <property type="molecule type" value="Genomic_DNA"/>
</dbReference>
<keyword evidence="2" id="KW-1185">Reference proteome</keyword>
<dbReference type="Proteomes" id="UP000828048">
    <property type="component" value="Chromosome 2"/>
</dbReference>
<organism evidence="1 2">
    <name type="scientific">Vaccinium darrowii</name>
    <dbReference type="NCBI Taxonomy" id="229202"/>
    <lineage>
        <taxon>Eukaryota</taxon>
        <taxon>Viridiplantae</taxon>
        <taxon>Streptophyta</taxon>
        <taxon>Embryophyta</taxon>
        <taxon>Tracheophyta</taxon>
        <taxon>Spermatophyta</taxon>
        <taxon>Magnoliopsida</taxon>
        <taxon>eudicotyledons</taxon>
        <taxon>Gunneridae</taxon>
        <taxon>Pentapetalae</taxon>
        <taxon>asterids</taxon>
        <taxon>Ericales</taxon>
        <taxon>Ericaceae</taxon>
        <taxon>Vaccinioideae</taxon>
        <taxon>Vaccinieae</taxon>
        <taxon>Vaccinium</taxon>
    </lineage>
</organism>
<accession>A0ACB7X5P9</accession>